<name>A0A223V5R7_9FLAO</name>
<dbReference type="Proteomes" id="UP000215244">
    <property type="component" value="Chromosome"/>
</dbReference>
<evidence type="ECO:0000313" key="2">
    <source>
        <dbReference type="Proteomes" id="UP000215244"/>
    </source>
</evidence>
<reference evidence="1 2" key="1">
    <citation type="submission" date="2017-08" db="EMBL/GenBank/DDBJ databases">
        <title>The complete genome sequence of Maribacter sp. B1, isolated from deep-sea sediment.</title>
        <authorList>
            <person name="Wu Y.-H."/>
            <person name="Cheng H."/>
            <person name="Xu X.-W."/>
        </authorList>
    </citation>
    <scope>NUCLEOTIDE SEQUENCE [LARGE SCALE GENOMIC DNA]</scope>
    <source>
        <strain evidence="1 2">B1</strain>
    </source>
</reference>
<dbReference type="OrthoDB" id="9871601at2"/>
<dbReference type="EMBL" id="CP022957">
    <property type="protein sequence ID" value="ASV30774.1"/>
    <property type="molecule type" value="Genomic_DNA"/>
</dbReference>
<proteinExistence type="predicted"/>
<sequence>MISVAELLGAISIFTAMGFLLIFLKENAFDKTTKSELKFQNPNTSESFIDIDMDSLDYDGTNKNNPERMNEKKRHLESFKLRNKFYHMK</sequence>
<dbReference type="RefSeq" id="WP_094997392.1">
    <property type="nucleotide sequence ID" value="NZ_BMJL01000003.1"/>
</dbReference>
<gene>
    <name evidence="1" type="ORF">CJ263_11400</name>
</gene>
<dbReference type="KEGG" id="marb:CJ263_11400"/>
<dbReference type="AlphaFoldDB" id="A0A223V5R7"/>
<accession>A0A223V5R7</accession>
<keyword evidence="2" id="KW-1185">Reference proteome</keyword>
<protein>
    <submittedName>
        <fullName evidence="1">Uncharacterized protein</fullName>
    </submittedName>
</protein>
<evidence type="ECO:0000313" key="1">
    <source>
        <dbReference type="EMBL" id="ASV30774.1"/>
    </source>
</evidence>
<organism evidence="1 2">
    <name type="scientific">Maribacter cobaltidurans</name>
    <dbReference type="NCBI Taxonomy" id="1178778"/>
    <lineage>
        <taxon>Bacteria</taxon>
        <taxon>Pseudomonadati</taxon>
        <taxon>Bacteroidota</taxon>
        <taxon>Flavobacteriia</taxon>
        <taxon>Flavobacteriales</taxon>
        <taxon>Flavobacteriaceae</taxon>
        <taxon>Maribacter</taxon>
    </lineage>
</organism>